<organism evidence="2 3">
    <name type="scientific">Paralvinella palmiformis</name>
    <dbReference type="NCBI Taxonomy" id="53620"/>
    <lineage>
        <taxon>Eukaryota</taxon>
        <taxon>Metazoa</taxon>
        <taxon>Spiralia</taxon>
        <taxon>Lophotrochozoa</taxon>
        <taxon>Annelida</taxon>
        <taxon>Polychaeta</taxon>
        <taxon>Sedentaria</taxon>
        <taxon>Canalipalpata</taxon>
        <taxon>Terebellida</taxon>
        <taxon>Terebelliformia</taxon>
        <taxon>Alvinellidae</taxon>
        <taxon>Paralvinella</taxon>
    </lineage>
</organism>
<dbReference type="Proteomes" id="UP001208570">
    <property type="component" value="Unassembled WGS sequence"/>
</dbReference>
<evidence type="ECO:0008006" key="4">
    <source>
        <dbReference type="Google" id="ProtNLM"/>
    </source>
</evidence>
<dbReference type="PANTHER" id="PTHR22619">
    <property type="entry name" value="ZINC FINGER SWIM DOMAIN CONTAINING PROTEIN 4, 5, 6"/>
    <property type="match status" value="1"/>
</dbReference>
<dbReference type="EMBL" id="JAODUP010000316">
    <property type="protein sequence ID" value="KAK2152873.1"/>
    <property type="molecule type" value="Genomic_DNA"/>
</dbReference>
<proteinExistence type="predicted"/>
<keyword evidence="3" id="KW-1185">Reference proteome</keyword>
<comment type="caution">
    <text evidence="2">The sequence shown here is derived from an EMBL/GenBank/DDBJ whole genome shotgun (WGS) entry which is preliminary data.</text>
</comment>
<dbReference type="AlphaFoldDB" id="A0AAD9N2B4"/>
<reference evidence="2" key="1">
    <citation type="journal article" date="2023" name="Mol. Biol. Evol.">
        <title>Third-Generation Sequencing Reveals the Adaptive Role of the Epigenome in Three Deep-Sea Polychaetes.</title>
        <authorList>
            <person name="Perez M."/>
            <person name="Aroh O."/>
            <person name="Sun Y."/>
            <person name="Lan Y."/>
            <person name="Juniper S.K."/>
            <person name="Young C.R."/>
            <person name="Angers B."/>
            <person name="Qian P.Y."/>
        </authorList>
    </citation>
    <scope>NUCLEOTIDE SEQUENCE</scope>
    <source>
        <strain evidence="2">P08H-3</strain>
    </source>
</reference>
<dbReference type="GO" id="GO:0031462">
    <property type="term" value="C:Cul2-RING ubiquitin ligase complex"/>
    <property type="evidence" value="ECO:0007669"/>
    <property type="project" value="TreeGrafter"/>
</dbReference>
<feature type="compositionally biased region" description="Basic residues" evidence="1">
    <location>
        <begin position="608"/>
        <end position="628"/>
    </location>
</feature>
<name>A0AAD9N2B4_9ANNE</name>
<gene>
    <name evidence="2" type="ORF">LSH36_316g09080</name>
</gene>
<sequence>MSGHSNFHGPLHRRGIHDLVDESDSDLDFEIPKIFTAKKVRTDISGSATAFNSLGDLTRRQHLIRNITSPWNRQSLGLFHQSHLSPIPSLLDLTAREVGKTCTCEVLEHCSPPLDEALLRKVAFWAFPTDEAKVKAYVRLSDLFRIWLRGKNMVEDDRVREMWQVGFMATAYIVKYSKDEDSAVNDVRVSLAFERQHILSSTCSECKSDIWCAHVVAAVIYRMHYPDRVRVHAPMTETLSTLSRDQLQKILQYAVYEDPAGILGKVFKHIDAVRDHTSDVNTEAGIPDPTFGRMEFANSDWQMSLDVFQERLTKNLAALTDSQLCDDMDRYYPASYDKVKKQKSYLSWFNQCVTELIRSEEYRGAARVLVLIMNNVVKEMNNSIIHDSLKYYFHDLCRFYAIVMVYIQDKDPKAWKLLCNSTEELNRIPFPDIYKLKTSHWAELPSLASCFPKLEEDLLFYEPVAACKLQPATSVFNKMFEHQPTSVDCCPHDDICILFARLEGYVKFGMNIVDKHQNIVNLLLHILLHLYRYAKKFSIIGEYIAQAISEMHQEKGSDISPGSDIIQNWHDTTKKAPDSLTLPHTTLKVRGKRRSITAANSPPELKKIKTAHRKGKKGSGRSKGKVSARKSSDHRMILTKGQLAYGITYCCYIIINVERKANIHHCPTELLLSYVMLALELGSFRTSASAKQVSKTEHQWLQYLEKNLSSYLQDNLSVTAKVVQNYMDAFLKIGHGFNDGVYPLVLLDAMCYKISSSPALRYKWCCDVIHVLAALLKTLPDHLDRYMLSSDNKASYYCTDDTGKNCKRVIQDKICSLTTIFLSLIQQGNNYHESIVIEVLCQFRKLDSITTLIDIEDVVIKLCGLKCGKKLLQALVEFTLYAYKTGCPGPVSLLSTLRELLYSLCRKLGVSSLNLIPKNWPDTFSLRDIHDLIFLFEADIRQLDKPPKKVTDLILEVLGNCFPCTEQICDLLSFFQVGDTNHKKAVQMILKNRSAYHPDVLITVSREIFEKKKSEACEDHESDCMKLIEAALEQVKHFGSLSDTQVDLLCSVATGVSSRDISNNIPYKIIVSQFAKSCNQHPDMLVHMLQNMEKAGNSWLKHATPVTDALIPAYATHFCTKLCNCSNSSYNNLVRKMLIARFHCMVYVENGASRFYEEVVLKVRQYHQNKKKLISMLDRDFPTPD</sequence>
<accession>A0AAD9N2B4</accession>
<evidence type="ECO:0000313" key="2">
    <source>
        <dbReference type="EMBL" id="KAK2152873.1"/>
    </source>
</evidence>
<evidence type="ECO:0000256" key="1">
    <source>
        <dbReference type="SAM" id="MobiDB-lite"/>
    </source>
</evidence>
<evidence type="ECO:0000313" key="3">
    <source>
        <dbReference type="Proteomes" id="UP001208570"/>
    </source>
</evidence>
<protein>
    <recommendedName>
        <fullName evidence="4">SWIM-type domain-containing protein</fullName>
    </recommendedName>
</protein>
<dbReference type="PANTHER" id="PTHR22619:SF1">
    <property type="entry name" value="ZINC FINGER SWIM DOMAIN-CONTAINING PROTEIN 8"/>
    <property type="match status" value="1"/>
</dbReference>
<feature type="region of interest" description="Disordered" evidence="1">
    <location>
        <begin position="593"/>
        <end position="631"/>
    </location>
</feature>